<dbReference type="EMBL" id="CM003531">
    <property type="protein sequence ID" value="RCV23066.1"/>
    <property type="molecule type" value="Genomic_DNA"/>
</dbReference>
<sequence length="126" mass="12637">MEHLDLNSEGGAFPNIGSYQALILGRTRHSCRELQLVWNCSFLLRAPAGRVGAGGGAGRGHGSKTAVGGGRGGRKGSRGGRSGSRGGARLGGGRGASSSGGQGFNNPLDVDAGDEEDDDGTETPSQ</sequence>
<feature type="region of interest" description="Disordered" evidence="1">
    <location>
        <begin position="51"/>
        <end position="126"/>
    </location>
</feature>
<proteinExistence type="predicted"/>
<dbReference type="AlphaFoldDB" id="A0A368QYN7"/>
<accession>A0A368QYN7</accession>
<feature type="compositionally biased region" description="Acidic residues" evidence="1">
    <location>
        <begin position="111"/>
        <end position="126"/>
    </location>
</feature>
<name>A0A368QYN7_SETIT</name>
<gene>
    <name evidence="2" type="ORF">SETIT_4G269600v2</name>
</gene>
<organism evidence="2">
    <name type="scientific">Setaria italica</name>
    <name type="common">Foxtail millet</name>
    <name type="synonym">Panicum italicum</name>
    <dbReference type="NCBI Taxonomy" id="4555"/>
    <lineage>
        <taxon>Eukaryota</taxon>
        <taxon>Viridiplantae</taxon>
        <taxon>Streptophyta</taxon>
        <taxon>Embryophyta</taxon>
        <taxon>Tracheophyta</taxon>
        <taxon>Spermatophyta</taxon>
        <taxon>Magnoliopsida</taxon>
        <taxon>Liliopsida</taxon>
        <taxon>Poales</taxon>
        <taxon>Poaceae</taxon>
        <taxon>PACMAD clade</taxon>
        <taxon>Panicoideae</taxon>
        <taxon>Panicodae</taxon>
        <taxon>Paniceae</taxon>
        <taxon>Cenchrinae</taxon>
        <taxon>Setaria</taxon>
    </lineage>
</organism>
<reference evidence="2" key="2">
    <citation type="submission" date="2015-07" db="EMBL/GenBank/DDBJ databases">
        <authorList>
            <person name="Noorani M."/>
        </authorList>
    </citation>
    <scope>NUCLEOTIDE SEQUENCE</scope>
    <source>
        <strain evidence="2">Yugu1</strain>
    </source>
</reference>
<feature type="compositionally biased region" description="Gly residues" evidence="1">
    <location>
        <begin position="79"/>
        <end position="103"/>
    </location>
</feature>
<protein>
    <submittedName>
        <fullName evidence="2">Uncharacterized protein</fullName>
    </submittedName>
</protein>
<reference evidence="2" key="1">
    <citation type="journal article" date="2012" name="Nat. Biotechnol.">
        <title>Reference genome sequence of the model plant Setaria.</title>
        <authorList>
            <person name="Bennetzen J.L."/>
            <person name="Schmutz J."/>
            <person name="Wang H."/>
            <person name="Percifield R."/>
            <person name="Hawkins J."/>
            <person name="Pontaroli A.C."/>
            <person name="Estep M."/>
            <person name="Feng L."/>
            <person name="Vaughn J.N."/>
            <person name="Grimwood J."/>
            <person name="Jenkins J."/>
            <person name="Barry K."/>
            <person name="Lindquist E."/>
            <person name="Hellsten U."/>
            <person name="Deshpande S."/>
            <person name="Wang X."/>
            <person name="Wu X."/>
            <person name="Mitros T."/>
            <person name="Triplett J."/>
            <person name="Yang X."/>
            <person name="Ye C.Y."/>
            <person name="Mauro-Herrera M."/>
            <person name="Wang L."/>
            <person name="Li P."/>
            <person name="Sharma M."/>
            <person name="Sharma R."/>
            <person name="Ronald P.C."/>
            <person name="Panaud O."/>
            <person name="Kellogg E.A."/>
            <person name="Brutnell T.P."/>
            <person name="Doust A.N."/>
            <person name="Tuskan G.A."/>
            <person name="Rokhsar D."/>
            <person name="Devos K.M."/>
        </authorList>
    </citation>
    <scope>NUCLEOTIDE SEQUENCE [LARGE SCALE GENOMIC DNA]</scope>
    <source>
        <strain evidence="2">Yugu1</strain>
    </source>
</reference>
<evidence type="ECO:0000256" key="1">
    <source>
        <dbReference type="SAM" id="MobiDB-lite"/>
    </source>
</evidence>
<feature type="compositionally biased region" description="Gly residues" evidence="1">
    <location>
        <begin position="51"/>
        <end position="60"/>
    </location>
</feature>
<evidence type="ECO:0000313" key="2">
    <source>
        <dbReference type="EMBL" id="RCV23066.1"/>
    </source>
</evidence>